<dbReference type="Pfam" id="PF03836">
    <property type="entry name" value="RasGAP_C"/>
    <property type="match status" value="1"/>
</dbReference>
<dbReference type="Gene3D" id="1.10.510.10">
    <property type="entry name" value="Transferase(Phosphotransferase) domain 1"/>
    <property type="match status" value="1"/>
</dbReference>
<dbReference type="Proteomes" id="UP001214415">
    <property type="component" value="Chromosome 6"/>
</dbReference>
<dbReference type="Pfam" id="PF00069">
    <property type="entry name" value="Pkinase"/>
    <property type="match status" value="1"/>
</dbReference>
<dbReference type="SUPFAM" id="SSF56112">
    <property type="entry name" value="Protein kinase-like (PK-like)"/>
    <property type="match status" value="1"/>
</dbReference>
<dbReference type="GO" id="GO:0004672">
    <property type="term" value="F:protein kinase activity"/>
    <property type="evidence" value="ECO:0007669"/>
    <property type="project" value="InterPro"/>
</dbReference>
<dbReference type="InterPro" id="IPR011009">
    <property type="entry name" value="Kinase-like_dom_sf"/>
</dbReference>
<dbReference type="PROSITE" id="PS50018">
    <property type="entry name" value="RAS_GTPASE_ACTIV_2"/>
    <property type="match status" value="1"/>
</dbReference>
<dbReference type="GO" id="GO:0046580">
    <property type="term" value="P:negative regulation of Ras protein signal transduction"/>
    <property type="evidence" value="ECO:0007669"/>
    <property type="project" value="TreeGrafter"/>
</dbReference>
<evidence type="ECO:0000259" key="2">
    <source>
        <dbReference type="PROSITE" id="PS50018"/>
    </source>
</evidence>
<dbReference type="SUPFAM" id="SSF48350">
    <property type="entry name" value="GTPase activation domain, GAP"/>
    <property type="match status" value="1"/>
</dbReference>
<dbReference type="GO" id="GO:0005938">
    <property type="term" value="C:cell cortex"/>
    <property type="evidence" value="ECO:0007669"/>
    <property type="project" value="TreeGrafter"/>
</dbReference>
<dbReference type="InterPro" id="IPR008271">
    <property type="entry name" value="Ser/Thr_kinase_AS"/>
</dbReference>
<sequence length="952" mass="108721">MGHPGICKLADFFEDDEYYYMVMPKFGNGEDLFDYVESSPYGLDIQEVRSFLGQIIDVIAFMHANGIVHRDIKDENVILDKYGMIQVIDFGSAAKLRPGRTFDTFSGTMDYAAAEILRGERYSGPPQDIWAYGVLAFVLVCGECPFHNMDEANIGLSPGSKSLATLRLFCLEQGAEVANEDDGVRDDTKITSEEGGQREQLYDLICQCLQVDPTKRPTASNILQHRFFVGTAGWLEVKQTVGGLKKEISTLSKKNFLLENDVRYLDNRIALLISNRMALDELDGAWDDQECMRSGTIDEKRLQKYSNLFYLLVFEPRHLASMCSLVSMAEIDMFLQTVMFTLYGNQYDEGEDHLLLTMFQSVLSTQFKVTSDFSSLLRSNTSISRLMSTFSRRGPGQSYLKRILADHVQRVMSLEEELEINPMKIYEGMIASRSICGGLSTDEVASHPLIQERIQKHAKILLELCNTLLEDIFTCMDYVPYGIRWICKQIRGLVRRRDPAVTDSVSCSLIGTFFFLRFVNPAIVAPEANLIAPMVPKAHTRRTLVLTAKIIQQLVNNPTFSKEAYMDPLKPAIEKHRAAMIHFLHSLCNVPDFYDTIEMDQYLALSKRDMKLRITVNELYFMHGLAYKHLDVLAPDSAAPLRQLLQLLGPPPEMLPRKASYVIDLPLYSKWETSISDLNSTLITENNMTPSDILYMEAKAALVKLLQKMPQAMEKRPVNLSDLIKSGMEHQRQDIKDLSARATRMLRELEETRVIRDQAQQTLLIEEVTLEFEYKGAPKDKLLEEMACLQSVHSTLEQRNTYLRGQLDTYKSYLQNVRCVSGSTSSKGDKMLPYIQAETRDRKMPRALTTNPTYKYSLEHFSRDGVVLQCDIPEERRHQIFFSIFSRMPGSFLIALHFKGRTDPLVEVDIKLDDLLEKQHDHDQVLDMEYVRLDVCQLYGLLCGLYGLARRR</sequence>
<dbReference type="InterPro" id="IPR000593">
    <property type="entry name" value="RasGAP_C"/>
</dbReference>
<dbReference type="GO" id="GO:0005096">
    <property type="term" value="F:GTPase activator activity"/>
    <property type="evidence" value="ECO:0007669"/>
    <property type="project" value="TreeGrafter"/>
</dbReference>
<name>A0AAF0J190_9BASI</name>
<feature type="domain" description="Ras-GAP" evidence="2">
    <location>
        <begin position="351"/>
        <end position="556"/>
    </location>
</feature>
<dbReference type="PANTHER" id="PTHR14149:SF17">
    <property type="entry name" value="GTPASE-ACTIVATING PROTEIN"/>
    <property type="match status" value="1"/>
</dbReference>
<dbReference type="Pfam" id="PF00616">
    <property type="entry name" value="RasGAP"/>
    <property type="match status" value="1"/>
</dbReference>
<evidence type="ECO:0000313" key="4">
    <source>
        <dbReference type="Proteomes" id="UP001214415"/>
    </source>
</evidence>
<dbReference type="EMBL" id="CP119905">
    <property type="protein sequence ID" value="WFD24248.1"/>
    <property type="molecule type" value="Genomic_DNA"/>
</dbReference>
<accession>A0AAF0J190</accession>
<protein>
    <submittedName>
        <fullName evidence="3">RasGAP protein</fullName>
    </submittedName>
</protein>
<evidence type="ECO:0000313" key="3">
    <source>
        <dbReference type="EMBL" id="WFD24248.1"/>
    </source>
</evidence>
<dbReference type="GO" id="GO:0005524">
    <property type="term" value="F:ATP binding"/>
    <property type="evidence" value="ECO:0007669"/>
    <property type="project" value="InterPro"/>
</dbReference>
<organism evidence="3 4">
    <name type="scientific">Malassezia equina</name>
    <dbReference type="NCBI Taxonomy" id="1381935"/>
    <lineage>
        <taxon>Eukaryota</taxon>
        <taxon>Fungi</taxon>
        <taxon>Dikarya</taxon>
        <taxon>Basidiomycota</taxon>
        <taxon>Ustilaginomycotina</taxon>
        <taxon>Malasseziomycetes</taxon>
        <taxon>Malasseziales</taxon>
        <taxon>Malasseziaceae</taxon>
        <taxon>Malassezia</taxon>
    </lineage>
</organism>
<dbReference type="SUPFAM" id="SSF143885">
    <property type="entry name" value="RGC domain-like"/>
    <property type="match status" value="1"/>
</dbReference>
<evidence type="ECO:0000259" key="1">
    <source>
        <dbReference type="PROSITE" id="PS50011"/>
    </source>
</evidence>
<dbReference type="Gene3D" id="1.10.506.10">
    <property type="entry name" value="GTPase Activation - p120gap, domain 1"/>
    <property type="match status" value="1"/>
</dbReference>
<dbReference type="PROSITE" id="PS00108">
    <property type="entry name" value="PROTEIN_KINASE_ST"/>
    <property type="match status" value="1"/>
</dbReference>
<keyword evidence="4" id="KW-1185">Reference proteome</keyword>
<dbReference type="InterPro" id="IPR008936">
    <property type="entry name" value="Rho_GTPase_activation_prot"/>
</dbReference>
<dbReference type="SMART" id="SM00220">
    <property type="entry name" value="S_TKc"/>
    <property type="match status" value="1"/>
</dbReference>
<proteinExistence type="predicted"/>
<dbReference type="InterPro" id="IPR000719">
    <property type="entry name" value="Prot_kinase_dom"/>
</dbReference>
<feature type="domain" description="Protein kinase" evidence="1">
    <location>
        <begin position="1"/>
        <end position="228"/>
    </location>
</feature>
<dbReference type="SMART" id="SM00323">
    <property type="entry name" value="RasGAP"/>
    <property type="match status" value="1"/>
</dbReference>
<gene>
    <name evidence="3" type="primary">gap1</name>
    <name evidence="3" type="ORF">MEQU1_002945</name>
</gene>
<reference evidence="3" key="1">
    <citation type="submission" date="2023-03" db="EMBL/GenBank/DDBJ databases">
        <title>Mating type loci evolution in Malassezia.</title>
        <authorList>
            <person name="Coelho M.A."/>
        </authorList>
    </citation>
    <scope>NUCLEOTIDE SEQUENCE</scope>
    <source>
        <strain evidence="3">CBS 12830</strain>
    </source>
</reference>
<dbReference type="PROSITE" id="PS50011">
    <property type="entry name" value="PROTEIN_KINASE_DOM"/>
    <property type="match status" value="1"/>
</dbReference>
<dbReference type="InterPro" id="IPR001936">
    <property type="entry name" value="RasGAP_dom"/>
</dbReference>
<dbReference type="AlphaFoldDB" id="A0AAF0J190"/>
<dbReference type="PANTHER" id="PTHR14149">
    <property type="entry name" value="RAS GTPASE-ACTIVATING PROTEIN WITH IQ MOTIF"/>
    <property type="match status" value="1"/>
</dbReference>